<dbReference type="EMBL" id="PP995776">
    <property type="protein sequence ID" value="XDJ02791.1"/>
    <property type="molecule type" value="Genomic_DNA"/>
</dbReference>
<keyword evidence="1" id="KW-0472">Membrane</keyword>
<protein>
    <submittedName>
        <fullName evidence="2">Uncharacterized protein</fullName>
    </submittedName>
</protein>
<feature type="transmembrane region" description="Helical" evidence="1">
    <location>
        <begin position="31"/>
        <end position="49"/>
    </location>
</feature>
<accession>A0AB39C830</accession>
<evidence type="ECO:0000256" key="1">
    <source>
        <dbReference type="SAM" id="Phobius"/>
    </source>
</evidence>
<evidence type="ECO:0000313" key="2">
    <source>
        <dbReference type="EMBL" id="XDJ02791.1"/>
    </source>
</evidence>
<sequence length="50" mass="5678">MIMPFILAFLLIFSVFMIVDAKDKFDRVSGIVLLSILTILCTISLIIEIF</sequence>
<organism evidence="2">
    <name type="scientific">Staphylococcus phage UHP46</name>
    <dbReference type="NCBI Taxonomy" id="3234966"/>
    <lineage>
        <taxon>Viruses</taxon>
        <taxon>Duplodnaviria</taxon>
        <taxon>Heunggongvirae</taxon>
        <taxon>Uroviricota</taxon>
        <taxon>Caudoviricetes</taxon>
        <taxon>Herelleviridae</taxon>
        <taxon>Twortvirinae</taxon>
        <taxon>Sciuriunavirus</taxon>
    </lineage>
</organism>
<proteinExistence type="predicted"/>
<keyword evidence="1" id="KW-0812">Transmembrane</keyword>
<reference evidence="2" key="1">
    <citation type="submission" date="2024-06" db="EMBL/GenBank/DDBJ databases">
        <authorList>
            <person name="Najeeb S."/>
            <person name="Khan I."/>
            <person name="Muhammad J."/>
            <person name="Abbas A."/>
            <person name="Jahangir M."/>
            <person name="Alvi I.A."/>
            <person name="Ullah A."/>
            <person name="Ullah A."/>
            <person name="Khan A."/>
        </authorList>
    </citation>
    <scope>NUCLEOTIDE SEQUENCE</scope>
</reference>
<keyword evidence="1" id="KW-1133">Transmembrane helix</keyword>
<name>A0AB39C830_9CAUD</name>